<dbReference type="Proteomes" id="UP000199652">
    <property type="component" value="Unassembled WGS sequence"/>
</dbReference>
<dbReference type="RefSeq" id="WP_143024216.1">
    <property type="nucleotide sequence ID" value="NZ_FNOU01000010.1"/>
</dbReference>
<dbReference type="STRING" id="1528.SAMN04488579_1107"/>
<organism evidence="1 2">
    <name type="scientific">Eubacterium barkeri</name>
    <name type="common">Clostridium barkeri</name>
    <dbReference type="NCBI Taxonomy" id="1528"/>
    <lineage>
        <taxon>Bacteria</taxon>
        <taxon>Bacillati</taxon>
        <taxon>Bacillota</taxon>
        <taxon>Clostridia</taxon>
        <taxon>Eubacteriales</taxon>
        <taxon>Eubacteriaceae</taxon>
        <taxon>Eubacterium</taxon>
    </lineage>
</organism>
<proteinExistence type="predicted"/>
<name>A0A1H3FCY9_EUBBA</name>
<sequence>MPRPKGSRNRGTRVTVKVKAGASIAEQLAQVGVELEKQEALMAALGADVDKLAASLKEKKAAYRIAGRTVAKLTKEKEALAEQEAEAARVAEVEKLAEAMLSSGKSTDEIMAFLNQA</sequence>
<dbReference type="EMBL" id="FNOU01000010">
    <property type="protein sequence ID" value="SDX88790.1"/>
    <property type="molecule type" value="Genomic_DNA"/>
</dbReference>
<keyword evidence="2" id="KW-1185">Reference proteome</keyword>
<dbReference type="AlphaFoldDB" id="A0A1H3FCY9"/>
<accession>A0A1H3FCY9</accession>
<protein>
    <submittedName>
        <fullName evidence="1">Uncharacterized protein</fullName>
    </submittedName>
</protein>
<evidence type="ECO:0000313" key="2">
    <source>
        <dbReference type="Proteomes" id="UP000199652"/>
    </source>
</evidence>
<evidence type="ECO:0000313" key="1">
    <source>
        <dbReference type="EMBL" id="SDX88790.1"/>
    </source>
</evidence>
<reference evidence="2" key="1">
    <citation type="submission" date="2016-10" db="EMBL/GenBank/DDBJ databases">
        <authorList>
            <person name="Varghese N."/>
            <person name="Submissions S."/>
        </authorList>
    </citation>
    <scope>NUCLEOTIDE SEQUENCE [LARGE SCALE GENOMIC DNA]</scope>
    <source>
        <strain evidence="2">VPI 5359</strain>
    </source>
</reference>
<gene>
    <name evidence="1" type="ORF">SAMN04488579_1107</name>
</gene>